<reference evidence="2" key="1">
    <citation type="submission" date="2022-11" db="UniProtKB">
        <authorList>
            <consortium name="WormBaseParasite"/>
        </authorList>
    </citation>
    <scope>IDENTIFICATION</scope>
</reference>
<dbReference type="Proteomes" id="UP000887572">
    <property type="component" value="Unplaced"/>
</dbReference>
<dbReference type="AlphaFoldDB" id="A0A914GVP0"/>
<name>A0A914GVP0_GLORO</name>
<accession>A0A914GVP0</accession>
<proteinExistence type="predicted"/>
<evidence type="ECO:0000313" key="2">
    <source>
        <dbReference type="WBParaSite" id="Gr19_v10_g11766.t1"/>
    </source>
</evidence>
<keyword evidence="1" id="KW-1185">Reference proteome</keyword>
<protein>
    <submittedName>
        <fullName evidence="2">Uncharacterized protein</fullName>
    </submittedName>
</protein>
<evidence type="ECO:0000313" key="1">
    <source>
        <dbReference type="Proteomes" id="UP000887572"/>
    </source>
</evidence>
<organism evidence="1 2">
    <name type="scientific">Globodera rostochiensis</name>
    <name type="common">Golden nematode worm</name>
    <name type="synonym">Heterodera rostochiensis</name>
    <dbReference type="NCBI Taxonomy" id="31243"/>
    <lineage>
        <taxon>Eukaryota</taxon>
        <taxon>Metazoa</taxon>
        <taxon>Ecdysozoa</taxon>
        <taxon>Nematoda</taxon>
        <taxon>Chromadorea</taxon>
        <taxon>Rhabditida</taxon>
        <taxon>Tylenchina</taxon>
        <taxon>Tylenchomorpha</taxon>
        <taxon>Tylenchoidea</taxon>
        <taxon>Heteroderidae</taxon>
        <taxon>Heteroderinae</taxon>
        <taxon>Globodera</taxon>
    </lineage>
</organism>
<dbReference type="WBParaSite" id="Gr19_v10_g11766.t1">
    <property type="protein sequence ID" value="Gr19_v10_g11766.t1"/>
    <property type="gene ID" value="Gr19_v10_g11766"/>
</dbReference>
<sequence>MWLVLCAFVIPSVFCALLGLYLCIYHTHMASVTRDESVHLLYATKRQMPSPPLALMNFSLPIAPTSRRLCPLPPPSHFHSSWQLPSPILPPPAYSENEIWPMAFGDPVNSSPKAQHFINQPPKLCSIAMPNYL</sequence>